<feature type="transmembrane region" description="Helical" evidence="6">
    <location>
        <begin position="111"/>
        <end position="136"/>
    </location>
</feature>
<keyword evidence="3 6" id="KW-0812">Transmembrane</keyword>
<evidence type="ECO:0000256" key="1">
    <source>
        <dbReference type="ARBA" id="ARBA00004651"/>
    </source>
</evidence>
<dbReference type="Proteomes" id="UP000315825">
    <property type="component" value="Unassembled WGS sequence"/>
</dbReference>
<evidence type="ECO:0000313" key="8">
    <source>
        <dbReference type="Proteomes" id="UP000315825"/>
    </source>
</evidence>
<proteinExistence type="predicted"/>
<dbReference type="GO" id="GO:0015171">
    <property type="term" value="F:amino acid transmembrane transporter activity"/>
    <property type="evidence" value="ECO:0007669"/>
    <property type="project" value="TreeGrafter"/>
</dbReference>
<evidence type="ECO:0000256" key="2">
    <source>
        <dbReference type="ARBA" id="ARBA00022475"/>
    </source>
</evidence>
<dbReference type="GO" id="GO:0005886">
    <property type="term" value="C:plasma membrane"/>
    <property type="evidence" value="ECO:0007669"/>
    <property type="project" value="UniProtKB-SubCell"/>
</dbReference>
<feature type="transmembrane region" description="Helical" evidence="6">
    <location>
        <begin position="6"/>
        <end position="28"/>
    </location>
</feature>
<feature type="transmembrane region" description="Helical" evidence="6">
    <location>
        <begin position="71"/>
        <end position="91"/>
    </location>
</feature>
<feature type="transmembrane region" description="Helical" evidence="6">
    <location>
        <begin position="40"/>
        <end position="65"/>
    </location>
</feature>
<protein>
    <submittedName>
        <fullName evidence="7">LysE family translocator</fullName>
    </submittedName>
</protein>
<dbReference type="InterPro" id="IPR001123">
    <property type="entry name" value="LeuE-type"/>
</dbReference>
<dbReference type="PANTHER" id="PTHR30086:SF17">
    <property type="entry name" value="LYSE FAMILY TRANSLOCATOR"/>
    <property type="match status" value="1"/>
</dbReference>
<dbReference type="AlphaFoldDB" id="A0A520N119"/>
<comment type="caution">
    <text evidence="7">The sequence shown here is derived from an EMBL/GenBank/DDBJ whole genome shotgun (WGS) entry which is preliminary data.</text>
</comment>
<keyword evidence="4 6" id="KW-1133">Transmembrane helix</keyword>
<keyword evidence="2" id="KW-1003">Cell membrane</keyword>
<accession>A0A520N119</accession>
<dbReference type="EMBL" id="SHBE01000001">
    <property type="protein sequence ID" value="RZO27180.1"/>
    <property type="molecule type" value="Genomic_DNA"/>
</dbReference>
<evidence type="ECO:0000313" key="7">
    <source>
        <dbReference type="EMBL" id="RZO27180.1"/>
    </source>
</evidence>
<organism evidence="7 8">
    <name type="scientific">SAR86 cluster bacterium</name>
    <dbReference type="NCBI Taxonomy" id="2030880"/>
    <lineage>
        <taxon>Bacteria</taxon>
        <taxon>Pseudomonadati</taxon>
        <taxon>Pseudomonadota</taxon>
        <taxon>Gammaproteobacteria</taxon>
        <taxon>SAR86 cluster</taxon>
    </lineage>
</organism>
<evidence type="ECO:0000256" key="5">
    <source>
        <dbReference type="ARBA" id="ARBA00023136"/>
    </source>
</evidence>
<evidence type="ECO:0000256" key="3">
    <source>
        <dbReference type="ARBA" id="ARBA00022692"/>
    </source>
</evidence>
<feature type="transmembrane region" description="Helical" evidence="6">
    <location>
        <begin position="148"/>
        <end position="173"/>
    </location>
</feature>
<dbReference type="PANTHER" id="PTHR30086">
    <property type="entry name" value="ARGININE EXPORTER PROTEIN ARGO"/>
    <property type="match status" value="1"/>
</dbReference>
<gene>
    <name evidence="7" type="ORF">EVA92_00105</name>
</gene>
<dbReference type="Pfam" id="PF01810">
    <property type="entry name" value="LysE"/>
    <property type="match status" value="1"/>
</dbReference>
<evidence type="ECO:0000256" key="4">
    <source>
        <dbReference type="ARBA" id="ARBA00022989"/>
    </source>
</evidence>
<sequence>MSTSFFLYLAFAHLVAVISPGPDFFYILRSSFENGFKNTFISAIGIGVGVLLQCILSLIALTYLLDEIPQIYLLIGSIGAAYLFYIGISGLMENMSTEITFSNQKARELNFYKSFFGGMLVNLLNVKAIVFFMSLFGGVIQLLEINDMFIISIYFFLATATWFIILSISLAYGKKEFFSKKFQTYIKRFSSLSLMFIGIALGLYVWI</sequence>
<evidence type="ECO:0000256" key="6">
    <source>
        <dbReference type="SAM" id="Phobius"/>
    </source>
</evidence>
<keyword evidence="5 6" id="KW-0472">Membrane</keyword>
<feature type="transmembrane region" description="Helical" evidence="6">
    <location>
        <begin position="185"/>
        <end position="206"/>
    </location>
</feature>
<comment type="subcellular location">
    <subcellularLocation>
        <location evidence="1">Cell membrane</location>
        <topology evidence="1">Multi-pass membrane protein</topology>
    </subcellularLocation>
</comment>
<reference evidence="7 8" key="1">
    <citation type="submission" date="2019-02" db="EMBL/GenBank/DDBJ databases">
        <title>Prokaryotic population dynamics and viral predation in marine succession experiment using metagenomics: the confinement effect.</title>
        <authorList>
            <person name="Haro-Moreno J.M."/>
            <person name="Rodriguez-Valera F."/>
            <person name="Lopez-Perez M."/>
        </authorList>
    </citation>
    <scope>NUCLEOTIDE SEQUENCE [LARGE SCALE GENOMIC DNA]</scope>
    <source>
        <strain evidence="7">MED-G159</strain>
    </source>
</reference>
<name>A0A520N119_9GAMM</name>